<keyword evidence="4" id="KW-0347">Helicase</keyword>
<feature type="domain" description="Helicase XPB/Ssl2 N-terminal" evidence="3">
    <location>
        <begin position="525"/>
        <end position="647"/>
    </location>
</feature>
<dbReference type="RefSeq" id="WP_130493817.1">
    <property type="nucleotide sequence ID" value="NZ_SGXD01000003.1"/>
</dbReference>
<protein>
    <submittedName>
        <fullName evidence="4">XPB/Ssl2-like helicase family protein</fullName>
    </submittedName>
</protein>
<dbReference type="EMBL" id="SGXD01000003">
    <property type="protein sequence ID" value="RZS87536.1"/>
    <property type="molecule type" value="Genomic_DNA"/>
</dbReference>
<feature type="compositionally biased region" description="Basic and acidic residues" evidence="1">
    <location>
        <begin position="680"/>
        <end position="689"/>
    </location>
</feature>
<dbReference type="PROSITE" id="PS52050">
    <property type="entry name" value="WYL"/>
    <property type="match status" value="1"/>
</dbReference>
<keyword evidence="5" id="KW-1185">Reference proteome</keyword>
<dbReference type="InterPro" id="IPR026881">
    <property type="entry name" value="WYL_dom"/>
</dbReference>
<dbReference type="InterPro" id="IPR032830">
    <property type="entry name" value="XPB/Ssl2_N"/>
</dbReference>
<keyword evidence="4" id="KW-0547">Nucleotide-binding</keyword>
<sequence>MTTPNEPTGPTGPTSPDDQTTPTDAPPPRSLADDLRARDDEALSALLEARADLVTPVPGDMTALATRATSPASVGRALDRLDAGCLQVVEVLCTLPEPTTPAQVAERWGADPTRALALLRDLGLLWGAPDELHLVRAVRATTRDPAGLGAPVQTLLAGASPEGVARVVRALGRKPTGDVTKDAAIVAAKLASARTVERLLAGAPEGARDALQRLVWGPPSGAVSDARRTVDPESARTPVDWLLAHGLLVPTGADTVTLPQEVALVLRGGRVHAEPAPAPPPLDEVRRGALPGRAGAQAHARAGAEAAAELVRRTEDLLEAWGVEPPQVLRQGGLAVRELRRAGQALDLDDQAAALVIEVAHAAGLLATGAEGDEWLPTPAYDAWASLPVAERWVPLAAAWLATTRVASLVGERDDRDKPLNALGPGLDRSAAPELRLAVLGALAELPPGAGATPESLLARLTWHRPRRTPRTRDQLVRTALLEAEQVGLTGQGALTPHGRVLVAGLDDDAAETLAPMLPQPVEEVLLQADLTAVAPGPLVPALARELALAADVESTGGATVYRFTPASVRRALDAGRSAEDLHALFRQHSRTPVPQPLTYLVDDVARRYGRVRVGVASSYVRCDDPSVLEEVLADRRAAQLRLRRLAPTVLAAQSPVDVVLERLRAIGLSPAAESPEGEVVVRRPDSRRAPARPRPPRLVSDVLTPPPATLRAAVRALRAGDRVAVAVASRREQQSSASRLPRTTSAEAVPLLREALREGTPLVIGYVNAEASATERVVEPMSFEGGFLTAYDHLTESVRTFSVARITGVAPVASDG</sequence>
<feature type="region of interest" description="Disordered" evidence="1">
    <location>
        <begin position="675"/>
        <end position="705"/>
    </location>
</feature>
<name>A0A4Q7NR74_9ACTN</name>
<proteinExistence type="predicted"/>
<evidence type="ECO:0000313" key="5">
    <source>
        <dbReference type="Proteomes" id="UP000293638"/>
    </source>
</evidence>
<dbReference type="Pfam" id="PF13280">
    <property type="entry name" value="WYL"/>
    <property type="match status" value="1"/>
</dbReference>
<dbReference type="Pfam" id="PF13625">
    <property type="entry name" value="Helicase_C_3"/>
    <property type="match status" value="1"/>
</dbReference>
<comment type="caution">
    <text evidence="4">The sequence shown here is derived from an EMBL/GenBank/DDBJ whole genome shotgun (WGS) entry which is preliminary data.</text>
</comment>
<gene>
    <name evidence="4" type="ORF">EV189_2967</name>
</gene>
<evidence type="ECO:0000256" key="1">
    <source>
        <dbReference type="SAM" id="MobiDB-lite"/>
    </source>
</evidence>
<evidence type="ECO:0000259" key="3">
    <source>
        <dbReference type="Pfam" id="PF13625"/>
    </source>
</evidence>
<dbReference type="GO" id="GO:0004386">
    <property type="term" value="F:helicase activity"/>
    <property type="evidence" value="ECO:0007669"/>
    <property type="project" value="UniProtKB-KW"/>
</dbReference>
<organism evidence="4 5">
    <name type="scientific">Motilibacter rhizosphaerae</name>
    <dbReference type="NCBI Taxonomy" id="598652"/>
    <lineage>
        <taxon>Bacteria</taxon>
        <taxon>Bacillati</taxon>
        <taxon>Actinomycetota</taxon>
        <taxon>Actinomycetes</taxon>
        <taxon>Motilibacterales</taxon>
        <taxon>Motilibacteraceae</taxon>
        <taxon>Motilibacter</taxon>
    </lineage>
</organism>
<feature type="compositionally biased region" description="Low complexity" evidence="1">
    <location>
        <begin position="1"/>
        <end position="23"/>
    </location>
</feature>
<accession>A0A4Q7NR74</accession>
<feature type="region of interest" description="Disordered" evidence="1">
    <location>
        <begin position="1"/>
        <end position="38"/>
    </location>
</feature>
<reference evidence="4 5" key="1">
    <citation type="submission" date="2019-02" db="EMBL/GenBank/DDBJ databases">
        <title>Genomic Encyclopedia of Type Strains, Phase IV (KMG-IV): sequencing the most valuable type-strain genomes for metagenomic binning, comparative biology and taxonomic classification.</title>
        <authorList>
            <person name="Goeker M."/>
        </authorList>
    </citation>
    <scope>NUCLEOTIDE SEQUENCE [LARGE SCALE GENOMIC DNA]</scope>
    <source>
        <strain evidence="4 5">DSM 45622</strain>
    </source>
</reference>
<dbReference type="OrthoDB" id="3415124at2"/>
<dbReference type="Proteomes" id="UP000293638">
    <property type="component" value="Unassembled WGS sequence"/>
</dbReference>
<dbReference type="AlphaFoldDB" id="A0A4Q7NR74"/>
<evidence type="ECO:0000313" key="4">
    <source>
        <dbReference type="EMBL" id="RZS87536.1"/>
    </source>
</evidence>
<evidence type="ECO:0000259" key="2">
    <source>
        <dbReference type="Pfam" id="PF13280"/>
    </source>
</evidence>
<feature type="domain" description="WYL" evidence="2">
    <location>
        <begin position="750"/>
        <end position="811"/>
    </location>
</feature>
<keyword evidence="4" id="KW-0378">Hydrolase</keyword>
<keyword evidence="4" id="KW-0067">ATP-binding</keyword>